<keyword evidence="2" id="KW-0547">Nucleotide-binding</keyword>
<dbReference type="InterPro" id="IPR054696">
    <property type="entry name" value="GTP-eEF1A_C"/>
</dbReference>
<reference evidence="6" key="1">
    <citation type="submission" date="2017-02" db="EMBL/GenBank/DDBJ databases">
        <title>Comparative genomics and description of representatives of a novel lineage of planctomycetes thriving in anoxic sediments.</title>
        <authorList>
            <person name="Spring S."/>
            <person name="Bunk B."/>
            <person name="Sproer C."/>
        </authorList>
    </citation>
    <scope>NUCLEOTIDE SEQUENCE [LARGE SCALE GENOMIC DNA]</scope>
    <source>
        <strain evidence="6">ST-NAGAB-D1</strain>
    </source>
</reference>
<dbReference type="SUPFAM" id="SSF50465">
    <property type="entry name" value="EF-Tu/eEF-1alpha/eIF2-gamma C-terminal domain"/>
    <property type="match status" value="1"/>
</dbReference>
<keyword evidence="6" id="KW-1185">Reference proteome</keyword>
<dbReference type="OrthoDB" id="9804504at2"/>
<dbReference type="InterPro" id="IPR031157">
    <property type="entry name" value="G_TR_CS"/>
</dbReference>
<dbReference type="Proteomes" id="UP000189674">
    <property type="component" value="Chromosome"/>
</dbReference>
<evidence type="ECO:0000259" key="4">
    <source>
        <dbReference type="PROSITE" id="PS51722"/>
    </source>
</evidence>
<dbReference type="NCBIfam" id="TIGR00231">
    <property type="entry name" value="small_GTP"/>
    <property type="match status" value="1"/>
</dbReference>
<evidence type="ECO:0000256" key="1">
    <source>
        <dbReference type="ARBA" id="ARBA00022679"/>
    </source>
</evidence>
<dbReference type="Pfam" id="PF01583">
    <property type="entry name" value="APS_kinase"/>
    <property type="match status" value="1"/>
</dbReference>
<feature type="domain" description="Tr-type G" evidence="4">
    <location>
        <begin position="14"/>
        <end position="225"/>
    </location>
</feature>
<dbReference type="Pfam" id="PF00009">
    <property type="entry name" value="GTP_EFTU"/>
    <property type="match status" value="1"/>
</dbReference>
<dbReference type="PROSITE" id="PS00301">
    <property type="entry name" value="G_TR_1"/>
    <property type="match status" value="1"/>
</dbReference>
<dbReference type="PANTHER" id="PTHR23115">
    <property type="entry name" value="TRANSLATION FACTOR"/>
    <property type="match status" value="1"/>
</dbReference>
<dbReference type="InterPro" id="IPR000795">
    <property type="entry name" value="T_Tr_GTP-bd_dom"/>
</dbReference>
<evidence type="ECO:0000313" key="6">
    <source>
        <dbReference type="Proteomes" id="UP000189674"/>
    </source>
</evidence>
<dbReference type="InterPro" id="IPR059117">
    <property type="entry name" value="APS_kinase_dom"/>
</dbReference>
<proteinExistence type="predicted"/>
<name>A0A1U9NIY4_9BACT</name>
<dbReference type="InterPro" id="IPR009000">
    <property type="entry name" value="Transl_B-barrel_sf"/>
</dbReference>
<dbReference type="InterPro" id="IPR027417">
    <property type="entry name" value="P-loop_NTPase"/>
</dbReference>
<dbReference type="Pfam" id="PF22594">
    <property type="entry name" value="GTP-eEF1A_C"/>
    <property type="match status" value="1"/>
</dbReference>
<dbReference type="PRINTS" id="PR00315">
    <property type="entry name" value="ELONGATNFCT"/>
</dbReference>
<evidence type="ECO:0000256" key="2">
    <source>
        <dbReference type="ARBA" id="ARBA00022741"/>
    </source>
</evidence>
<dbReference type="AlphaFoldDB" id="A0A1U9NIY4"/>
<dbReference type="Gene3D" id="2.40.30.10">
    <property type="entry name" value="Translation factors"/>
    <property type="match status" value="2"/>
</dbReference>
<accession>A0A1U9NIY4</accession>
<evidence type="ECO:0000256" key="3">
    <source>
        <dbReference type="ARBA" id="ARBA00023134"/>
    </source>
</evidence>
<dbReference type="STRING" id="1936003.STSP2_01044"/>
<dbReference type="KEGG" id="alus:STSP2_01044"/>
<organism evidence="5 6">
    <name type="scientific">Anaerohalosphaera lusitana</name>
    <dbReference type="NCBI Taxonomy" id="1936003"/>
    <lineage>
        <taxon>Bacteria</taxon>
        <taxon>Pseudomonadati</taxon>
        <taxon>Planctomycetota</taxon>
        <taxon>Phycisphaerae</taxon>
        <taxon>Sedimentisphaerales</taxon>
        <taxon>Anaerohalosphaeraceae</taxon>
        <taxon>Anaerohalosphaera</taxon>
    </lineage>
</organism>
<gene>
    <name evidence="5" type="primary">cysNC</name>
    <name evidence="5" type="ORF">STSP2_01044</name>
</gene>
<dbReference type="GO" id="GO:0005525">
    <property type="term" value="F:GTP binding"/>
    <property type="evidence" value="ECO:0007669"/>
    <property type="project" value="UniProtKB-KW"/>
</dbReference>
<dbReference type="EMBL" id="CP019791">
    <property type="protein sequence ID" value="AQT67892.1"/>
    <property type="molecule type" value="Genomic_DNA"/>
</dbReference>
<sequence>MYQTLTQTDRSVERDQMNVVVIGHVDHGKSTVIGRLLADTGSLPEGKLEQVRENCRINSKPFEYAFLLDALKDEQSQGITIDSARCFFSSRKRDYIIIDAPGHVEFVKNMVTGAARAQAGLLVIDAKEGVQENSRRHGYLLSMLGINSIAVCVNKMDLVDYDQAVYESIVTEYREFLEKINLHPRVFVPASARDGEGITSFSENMSWYKGPDVLEVFDSFEQPAKKIDKPLRFPVQDIYRFTKEGDDRRIVAGRIETGEVKTGEDVMFLPSGKKSRIASVEAFNVSDKPTRAYTGQSTGFTLENQIYIRPGEVMVKESDPPCRTGTRFKANIFWLGRHPMIKDKRYKIKLAGARESVWLREVNTVLDASSLSASDKREQIERLDVAECVLETIKPLAFDIATEIAETGRFVIIDNYEISGGGIVLENEPEGKDRLTEHVEHRDNAWQRSDIAKDRRTARYNQRSALVLITGPADAGKSKLAKQLEASLFDSGRMVYYLGIANTMLGIDSDLNAGSKDEHIRRLGEISHLFNDAGLILIATASDIDDYEVNAIKKLNSPNDCVVVTIGEHRLNTEKSDLHVPDASKHNEVINTIREYLTEHKYLIEYYL</sequence>
<evidence type="ECO:0000313" key="5">
    <source>
        <dbReference type="EMBL" id="AQT67892.1"/>
    </source>
</evidence>
<dbReference type="InterPro" id="IPR005225">
    <property type="entry name" value="Small_GTP-bd"/>
</dbReference>
<dbReference type="SUPFAM" id="SSF52540">
    <property type="entry name" value="P-loop containing nucleoside triphosphate hydrolases"/>
    <property type="match status" value="2"/>
</dbReference>
<dbReference type="Gene3D" id="3.40.50.300">
    <property type="entry name" value="P-loop containing nucleotide triphosphate hydrolases"/>
    <property type="match status" value="2"/>
</dbReference>
<dbReference type="SUPFAM" id="SSF50447">
    <property type="entry name" value="Translation proteins"/>
    <property type="match status" value="1"/>
</dbReference>
<dbReference type="PROSITE" id="PS51722">
    <property type="entry name" value="G_TR_2"/>
    <property type="match status" value="1"/>
</dbReference>
<dbReference type="InterPro" id="IPR009001">
    <property type="entry name" value="Transl_elong_EF1A/Init_IF2_C"/>
</dbReference>
<dbReference type="InterPro" id="IPR050100">
    <property type="entry name" value="TRAFAC_GTPase_members"/>
</dbReference>
<protein>
    <submittedName>
        <fullName evidence="5">Bifunctional enzyme CysN/CysC</fullName>
    </submittedName>
</protein>
<dbReference type="GO" id="GO:0003924">
    <property type="term" value="F:GTPase activity"/>
    <property type="evidence" value="ECO:0007669"/>
    <property type="project" value="InterPro"/>
</dbReference>
<keyword evidence="1" id="KW-0808">Transferase</keyword>
<keyword evidence="3" id="KW-0342">GTP-binding</keyword>